<evidence type="ECO:0000313" key="3">
    <source>
        <dbReference type="EMBL" id="CAD9575834.1"/>
    </source>
</evidence>
<gene>
    <name evidence="3" type="ORF">BRAN1462_LOCUS29943</name>
</gene>
<feature type="signal peptide" evidence="2">
    <location>
        <begin position="1"/>
        <end position="26"/>
    </location>
</feature>
<proteinExistence type="predicted"/>
<feature type="coiled-coil region" evidence="1">
    <location>
        <begin position="235"/>
        <end position="269"/>
    </location>
</feature>
<organism evidence="3">
    <name type="scientific">Zooxanthella nutricula</name>
    <dbReference type="NCBI Taxonomy" id="1333877"/>
    <lineage>
        <taxon>Eukaryota</taxon>
        <taxon>Sar</taxon>
        <taxon>Alveolata</taxon>
        <taxon>Dinophyceae</taxon>
        <taxon>Peridiniales</taxon>
        <taxon>Peridiniales incertae sedis</taxon>
        <taxon>Zooxanthella</taxon>
    </lineage>
</organism>
<sequence>MAKFSGPWLASLPFVFLVGKLFLAGAQTPDEAAALAVLAYTNEILPELEADADSEFRQQQALMPSAVENSSILLGIDLMEEENRTFQAVEEERQREGALVEQMASTVEQARAEGIREVENETSVWARGQAQADIYEAIQSELNNALEASRLADNARQNATAQTNLANDAYGELVQLAREAEAVGQIFNNSHILLRGYALEDRMNATRDLAAYEMTHVPLATDAAAQARVLAEDALQRANVANDEAVQSLKNAQTNARNLQRLKFRAQSALQATRPTLPPLHTR</sequence>
<feature type="chain" id="PRO_5030622780" evidence="2">
    <location>
        <begin position="27"/>
        <end position="283"/>
    </location>
</feature>
<keyword evidence="2" id="KW-0732">Signal</keyword>
<keyword evidence="1" id="KW-0175">Coiled coil</keyword>
<reference evidence="3" key="1">
    <citation type="submission" date="2021-01" db="EMBL/GenBank/DDBJ databases">
        <authorList>
            <person name="Corre E."/>
            <person name="Pelletier E."/>
            <person name="Niang G."/>
            <person name="Scheremetjew M."/>
            <person name="Finn R."/>
            <person name="Kale V."/>
            <person name="Holt S."/>
            <person name="Cochrane G."/>
            <person name="Meng A."/>
            <person name="Brown T."/>
            <person name="Cohen L."/>
        </authorList>
    </citation>
    <scope>NUCLEOTIDE SEQUENCE</scope>
    <source>
        <strain evidence="3">RCC3387</strain>
    </source>
</reference>
<evidence type="ECO:0000256" key="2">
    <source>
        <dbReference type="SAM" id="SignalP"/>
    </source>
</evidence>
<dbReference type="AlphaFoldDB" id="A0A7S2KIH7"/>
<dbReference type="EMBL" id="HBGW01047020">
    <property type="protein sequence ID" value="CAD9575834.1"/>
    <property type="molecule type" value="Transcribed_RNA"/>
</dbReference>
<protein>
    <submittedName>
        <fullName evidence="3">Uncharacterized protein</fullName>
    </submittedName>
</protein>
<evidence type="ECO:0000256" key="1">
    <source>
        <dbReference type="SAM" id="Coils"/>
    </source>
</evidence>
<name>A0A7S2KIH7_9DINO</name>
<accession>A0A7S2KIH7</accession>